<name>A0A290MYW0_CAUVI</name>
<keyword evidence="1" id="KW-0812">Transmembrane</keyword>
<dbReference type="EMBL" id="CP023315">
    <property type="protein sequence ID" value="ATC34179.1"/>
    <property type="molecule type" value="Genomic_DNA"/>
</dbReference>
<feature type="transmembrane region" description="Helical" evidence="1">
    <location>
        <begin position="70"/>
        <end position="91"/>
    </location>
</feature>
<evidence type="ECO:0000313" key="2">
    <source>
        <dbReference type="EMBL" id="ATC34179.1"/>
    </source>
</evidence>
<dbReference type="RefSeq" id="WP_096053529.1">
    <property type="nucleotide sequence ID" value="NZ_CP023315.3"/>
</dbReference>
<feature type="transmembrane region" description="Helical" evidence="1">
    <location>
        <begin position="43"/>
        <end position="64"/>
    </location>
</feature>
<organism evidence="2 3">
    <name type="scientific">Caulobacter vibrioides</name>
    <name type="common">Caulobacter crescentus</name>
    <dbReference type="NCBI Taxonomy" id="155892"/>
    <lineage>
        <taxon>Bacteria</taxon>
        <taxon>Pseudomonadati</taxon>
        <taxon>Pseudomonadota</taxon>
        <taxon>Alphaproteobacteria</taxon>
        <taxon>Caulobacterales</taxon>
        <taxon>Caulobacteraceae</taxon>
        <taxon>Caulobacter</taxon>
    </lineage>
</organism>
<protein>
    <recommendedName>
        <fullName evidence="4">Holin</fullName>
    </recommendedName>
</protein>
<evidence type="ECO:0008006" key="4">
    <source>
        <dbReference type="Google" id="ProtNLM"/>
    </source>
</evidence>
<keyword evidence="1" id="KW-0472">Membrane</keyword>
<dbReference type="Proteomes" id="UP000217311">
    <property type="component" value="Chromosome"/>
</dbReference>
<sequence length="126" mass="12665">MADNTGDPNLLGALAKLAPYAPGAAGAVMSMGYGERLTMRAKALSLASGAAAVAWLSPLLIFLLNAKWPGVGTAAAPFIGFACGFLGMALFGGLTQAVTKYAGDPFKLIKFEAGGLRIGGSDQAEG</sequence>
<accession>A0A290MYW0</accession>
<evidence type="ECO:0000256" key="1">
    <source>
        <dbReference type="SAM" id="Phobius"/>
    </source>
</evidence>
<reference evidence="3" key="1">
    <citation type="submission" date="2017-09" db="EMBL/GenBank/DDBJ databases">
        <title>Genome evolution observed in wild isolates of Caulobacter crescentus.</title>
        <authorList>
            <person name="Ely B."/>
            <person name="Wilson K."/>
            <person name="Scott D."/>
        </authorList>
    </citation>
    <scope>NUCLEOTIDE SEQUENCE [LARGE SCALE GENOMIC DNA]</scope>
    <source>
        <strain evidence="3">CB13b1a</strain>
    </source>
</reference>
<proteinExistence type="predicted"/>
<keyword evidence="1" id="KW-1133">Transmembrane helix</keyword>
<evidence type="ECO:0000313" key="3">
    <source>
        <dbReference type="Proteomes" id="UP000217311"/>
    </source>
</evidence>
<gene>
    <name evidence="2" type="ORF">CA606_18590</name>
</gene>
<dbReference type="AlphaFoldDB" id="A0A290MYW0"/>